<feature type="transmembrane region" description="Helical" evidence="1">
    <location>
        <begin position="361"/>
        <end position="380"/>
    </location>
</feature>
<feature type="transmembrane region" description="Helical" evidence="1">
    <location>
        <begin position="12"/>
        <end position="35"/>
    </location>
</feature>
<feature type="transmembrane region" description="Helical" evidence="1">
    <location>
        <begin position="232"/>
        <end position="260"/>
    </location>
</feature>
<evidence type="ECO:0000313" key="3">
    <source>
        <dbReference type="EMBL" id="SVA32103.1"/>
    </source>
</evidence>
<feature type="transmembrane region" description="Helical" evidence="1">
    <location>
        <begin position="386"/>
        <end position="407"/>
    </location>
</feature>
<dbReference type="InterPro" id="IPR036259">
    <property type="entry name" value="MFS_trans_sf"/>
</dbReference>
<feature type="transmembrane region" description="Helical" evidence="1">
    <location>
        <begin position="79"/>
        <end position="94"/>
    </location>
</feature>
<dbReference type="EMBL" id="UINC01007220">
    <property type="protein sequence ID" value="SVA32103.1"/>
    <property type="molecule type" value="Genomic_DNA"/>
</dbReference>
<reference evidence="3" key="1">
    <citation type="submission" date="2018-05" db="EMBL/GenBank/DDBJ databases">
        <authorList>
            <person name="Lanie J.A."/>
            <person name="Ng W.-L."/>
            <person name="Kazmierczak K.M."/>
            <person name="Andrzejewski T.M."/>
            <person name="Davidsen T.M."/>
            <person name="Wayne K.J."/>
            <person name="Tettelin H."/>
            <person name="Glass J.I."/>
            <person name="Rusch D."/>
            <person name="Podicherti R."/>
            <person name="Tsui H.-C.T."/>
            <person name="Winkler M.E."/>
        </authorList>
    </citation>
    <scope>NUCLEOTIDE SEQUENCE</scope>
</reference>
<keyword evidence="1" id="KW-0472">Membrane</keyword>
<keyword evidence="1" id="KW-1133">Transmembrane helix</keyword>
<keyword evidence="1" id="KW-0812">Transmembrane</keyword>
<feature type="domain" description="Major facilitator superfamily (MFS) profile" evidence="2">
    <location>
        <begin position="13"/>
        <end position="414"/>
    </location>
</feature>
<evidence type="ECO:0000256" key="1">
    <source>
        <dbReference type="SAM" id="Phobius"/>
    </source>
</evidence>
<organism evidence="3">
    <name type="scientific">marine metagenome</name>
    <dbReference type="NCBI Taxonomy" id="408172"/>
    <lineage>
        <taxon>unclassified sequences</taxon>
        <taxon>metagenomes</taxon>
        <taxon>ecological metagenomes</taxon>
    </lineage>
</organism>
<name>A0A381UYP5_9ZZZZ</name>
<dbReference type="SUPFAM" id="SSF103473">
    <property type="entry name" value="MFS general substrate transporter"/>
    <property type="match status" value="1"/>
</dbReference>
<dbReference type="InterPro" id="IPR011701">
    <property type="entry name" value="MFS"/>
</dbReference>
<dbReference type="PROSITE" id="PS50850">
    <property type="entry name" value="MFS"/>
    <property type="match status" value="1"/>
</dbReference>
<feature type="transmembrane region" description="Helical" evidence="1">
    <location>
        <begin position="100"/>
        <end position="118"/>
    </location>
</feature>
<protein>
    <recommendedName>
        <fullName evidence="2">Major facilitator superfamily (MFS) profile domain-containing protein</fullName>
    </recommendedName>
</protein>
<feature type="transmembrane region" description="Helical" evidence="1">
    <location>
        <begin position="166"/>
        <end position="185"/>
    </location>
</feature>
<feature type="transmembrane region" description="Helical" evidence="1">
    <location>
        <begin position="322"/>
        <end position="349"/>
    </location>
</feature>
<feature type="transmembrane region" description="Helical" evidence="1">
    <location>
        <begin position="266"/>
        <end position="286"/>
    </location>
</feature>
<sequence length="423" mass="46081">VKIPKHFYGWRMVAIAMTVNAISGGFYHQGMAIFFLPLQRGLDITRAATAIPMSVARFTGGIQSFLIGSLVDRFGPNKVLFFAGLLGGLGFLLLSRVNSYLMFLLVLLVVLATAFQAAPDQPGFITCARWFYKKRGLALTLTTAGYSVGTMIITPLVALAVPKFGWQNTAAVLGILVWIVVIPLATKLKASPEMMGLHPDGADVPPPNPTTKIDGKSSGQDLGLRAAVKTRFYWQFGFIVGLRSMVWAVVSIHIVGILTWRGVDESVAGIMIGLMHGFAIPIALFMAWCGDRWYKHKVVSLGDLTIVVGISFLVIWDSLVLWQVILITLMLAPNQGTWPLGWATVAEVFGRQNFGVIRGSLQTIMGIFSVGPPIFAGWVYDQTGSYFYALSPLIIFLAAAVLLMWTLPLQGRTEVNNGPAKTQ</sequence>
<dbReference type="InterPro" id="IPR020846">
    <property type="entry name" value="MFS_dom"/>
</dbReference>
<gene>
    <name evidence="3" type="ORF">METZ01_LOCUS84957</name>
</gene>
<dbReference type="Pfam" id="PF07690">
    <property type="entry name" value="MFS_1"/>
    <property type="match status" value="1"/>
</dbReference>
<proteinExistence type="predicted"/>
<accession>A0A381UYP5</accession>
<feature type="transmembrane region" description="Helical" evidence="1">
    <location>
        <begin position="138"/>
        <end position="160"/>
    </location>
</feature>
<dbReference type="PANTHER" id="PTHR11360:SF284">
    <property type="entry name" value="EG:103B4.3 PROTEIN-RELATED"/>
    <property type="match status" value="1"/>
</dbReference>
<feature type="non-terminal residue" evidence="3">
    <location>
        <position position="1"/>
    </location>
</feature>
<dbReference type="Gene3D" id="1.20.1250.20">
    <property type="entry name" value="MFS general substrate transporter like domains"/>
    <property type="match status" value="2"/>
</dbReference>
<dbReference type="AlphaFoldDB" id="A0A381UYP5"/>
<dbReference type="InterPro" id="IPR050327">
    <property type="entry name" value="Proton-linked_MCT"/>
</dbReference>
<dbReference type="PANTHER" id="PTHR11360">
    <property type="entry name" value="MONOCARBOXYLATE TRANSPORTER"/>
    <property type="match status" value="1"/>
</dbReference>
<evidence type="ECO:0000259" key="2">
    <source>
        <dbReference type="PROSITE" id="PS50850"/>
    </source>
</evidence>
<feature type="transmembrane region" description="Helical" evidence="1">
    <location>
        <begin position="298"/>
        <end position="316"/>
    </location>
</feature>
<feature type="transmembrane region" description="Helical" evidence="1">
    <location>
        <begin position="47"/>
        <end position="67"/>
    </location>
</feature>
<dbReference type="GO" id="GO:0022857">
    <property type="term" value="F:transmembrane transporter activity"/>
    <property type="evidence" value="ECO:0007669"/>
    <property type="project" value="InterPro"/>
</dbReference>